<reference evidence="3 4" key="1">
    <citation type="submission" date="2019-11" db="EMBL/GenBank/DDBJ databases">
        <authorList>
            <person name="Criscuolo A."/>
        </authorList>
    </citation>
    <scope>NUCLEOTIDE SEQUENCE [LARGE SCALE GENOMIC DNA]</scope>
    <source>
        <strain evidence="3">CIP111667</strain>
    </source>
</reference>
<evidence type="ECO:0000259" key="2">
    <source>
        <dbReference type="Pfam" id="PF01979"/>
    </source>
</evidence>
<organism evidence="3 4">
    <name type="scientific">Occultella aeris</name>
    <dbReference type="NCBI Taxonomy" id="2761496"/>
    <lineage>
        <taxon>Bacteria</taxon>
        <taxon>Bacillati</taxon>
        <taxon>Actinomycetota</taxon>
        <taxon>Actinomycetes</taxon>
        <taxon>Micrococcales</taxon>
        <taxon>Ruaniaceae</taxon>
        <taxon>Occultella</taxon>
    </lineage>
</organism>
<feature type="domain" description="Amidohydrolase-related" evidence="2">
    <location>
        <begin position="50"/>
        <end position="390"/>
    </location>
</feature>
<dbReference type="Gene3D" id="3.20.20.140">
    <property type="entry name" value="Metal-dependent hydrolases"/>
    <property type="match status" value="1"/>
</dbReference>
<dbReference type="EMBL" id="CACRYJ010000058">
    <property type="protein sequence ID" value="VZO39316.1"/>
    <property type="molecule type" value="Genomic_DNA"/>
</dbReference>
<protein>
    <submittedName>
        <fullName evidence="3">Amidohydrolase family protein</fullName>
    </submittedName>
</protein>
<comment type="caution">
    <text evidence="3">The sequence shown here is derived from an EMBL/GenBank/DDBJ whole genome shotgun (WGS) entry which is preliminary data.</text>
</comment>
<dbReference type="PANTHER" id="PTHR43135">
    <property type="entry name" value="ALPHA-D-RIBOSE 1-METHYLPHOSPHONATE 5-TRIPHOSPHATE DIPHOSPHATASE"/>
    <property type="match status" value="1"/>
</dbReference>
<dbReference type="InterPro" id="IPR006680">
    <property type="entry name" value="Amidohydro-rel"/>
</dbReference>
<dbReference type="GO" id="GO:0016810">
    <property type="term" value="F:hydrolase activity, acting on carbon-nitrogen (but not peptide) bonds"/>
    <property type="evidence" value="ECO:0007669"/>
    <property type="project" value="InterPro"/>
</dbReference>
<dbReference type="PANTHER" id="PTHR43135:SF4">
    <property type="entry name" value="AMIDOHYDROLASE-RELATED DOMAIN-CONTAINING PROTEIN"/>
    <property type="match status" value="1"/>
</dbReference>
<keyword evidence="3" id="KW-0378">Hydrolase</keyword>
<dbReference type="Gene3D" id="2.30.40.10">
    <property type="entry name" value="Urease, subunit C, domain 1"/>
    <property type="match status" value="1"/>
</dbReference>
<dbReference type="AlphaFoldDB" id="A0A7M4DPD0"/>
<dbReference type="InterPro" id="IPR032466">
    <property type="entry name" value="Metal_Hydrolase"/>
</dbReference>
<dbReference type="Pfam" id="PF01979">
    <property type="entry name" value="Amidohydro_1"/>
    <property type="match status" value="1"/>
</dbReference>
<keyword evidence="4" id="KW-1185">Reference proteome</keyword>
<gene>
    <name evidence="3" type="ORF">HALOF300_04012</name>
</gene>
<accession>A0A7M4DPD0</accession>
<dbReference type="RefSeq" id="WP_156742637.1">
    <property type="nucleotide sequence ID" value="NZ_CACRYJ010000058.1"/>
</dbReference>
<dbReference type="Proteomes" id="UP000419743">
    <property type="component" value="Unassembled WGS sequence"/>
</dbReference>
<dbReference type="SUPFAM" id="SSF51556">
    <property type="entry name" value="Metallo-dependent hydrolases"/>
    <property type="match status" value="1"/>
</dbReference>
<evidence type="ECO:0000313" key="4">
    <source>
        <dbReference type="Proteomes" id="UP000419743"/>
    </source>
</evidence>
<evidence type="ECO:0000256" key="1">
    <source>
        <dbReference type="SAM" id="MobiDB-lite"/>
    </source>
</evidence>
<feature type="region of interest" description="Disordered" evidence="1">
    <location>
        <begin position="100"/>
        <end position="131"/>
    </location>
</feature>
<dbReference type="InterPro" id="IPR011059">
    <property type="entry name" value="Metal-dep_hydrolase_composite"/>
</dbReference>
<proteinExistence type="predicted"/>
<name>A0A7M4DPD0_9MICO</name>
<dbReference type="InterPro" id="IPR051781">
    <property type="entry name" value="Metallo-dep_Hydrolase"/>
</dbReference>
<evidence type="ECO:0000313" key="3">
    <source>
        <dbReference type="EMBL" id="VZO39316.1"/>
    </source>
</evidence>
<sequence>MTSAGDVIALSGTIVADGEREYGRAWVRDGRLTLGEPGSSPTADVTISGWVLPGLVDLHCHLGLGPDGAVDEATTLAQAATDLAAGTLLVRDAGSPIDSRWLQHAPAGTPSRARDSAAQPPLPAAGPRPRVDAPELIRAGHHLARPKRYLRHYATELDDVADLPAAMAEQAAFGDGWVKIVGDWIDRARGVESDLEPLWPADVVASGVAAAHGAGARVTVHTFATETIDPMLDAGVDCLEHGTGLTQAQIERAAAAGVAVVPTLLQIDRFASIAAQGEAKYPRYAARMRAMHARRYAQVRDLHDAGVRLFLGTDAGGTIGHGRIADEAAELVRAGLTAAQVVAAASWLARDYLGRPGIADGAPADVVVYPADPREDIAVLAHPSAVIRAGHLLPR</sequence>